<dbReference type="eggNOG" id="KOG3021">
    <property type="taxonomic scope" value="Eukaryota"/>
</dbReference>
<dbReference type="Proteomes" id="UP000019377">
    <property type="component" value="Unassembled WGS sequence"/>
</dbReference>
<dbReference type="InterPro" id="IPR016477">
    <property type="entry name" value="Fructo-/Ketosamine-3-kinase"/>
</dbReference>
<protein>
    <recommendedName>
        <fullName evidence="1">protein-ribulosamine 3-kinase</fullName>
        <ecNumber evidence="1">2.7.1.172</ecNumber>
    </recommendedName>
</protein>
<dbReference type="AlphaFoldDB" id="V5F261"/>
<accession>V5F261</accession>
<dbReference type="OMA" id="ICADQND"/>
<dbReference type="GO" id="GO:0102193">
    <property type="term" value="F:protein-ribulosamine 3-kinase activity"/>
    <property type="evidence" value="ECO:0007669"/>
    <property type="project" value="UniProtKB-EC"/>
</dbReference>
<dbReference type="Gene3D" id="3.90.1200.10">
    <property type="match status" value="1"/>
</dbReference>
<dbReference type="EMBL" id="KI545852">
    <property type="protein sequence ID" value="EST09464.1"/>
    <property type="molecule type" value="Genomic_DNA"/>
</dbReference>
<evidence type="ECO:0000313" key="4">
    <source>
        <dbReference type="Proteomes" id="UP000019377"/>
    </source>
</evidence>
<sequence length="230" mass="25502">MSLDKTLETILRSECAHLGTQFTSRGGSTVVAQPSGRRLFAKIESSVEQTVGEAESLKAMGAALSDDDGKGGEGKLTPEVHASGKSDDGRAYLITDYLDLKPSISRSGQKVLGQRLAEMHKRGVHPDGRFGFGVATYCGVTGDPELKDLEQQMRDRLGIMNMFGGFTRDFFDAYHAVIPRTEPYYNERLRLYELYHHLNHLLMFRGGYRSGAVSIMRSLIQFCDNVDDAK</sequence>
<evidence type="ECO:0000256" key="1">
    <source>
        <dbReference type="ARBA" id="ARBA00011961"/>
    </source>
</evidence>
<dbReference type="InterPro" id="IPR011009">
    <property type="entry name" value="Kinase-like_dom_sf"/>
</dbReference>
<dbReference type="HOGENOM" id="CLU_1205213_0_0_1"/>
<dbReference type="SUPFAM" id="SSF56112">
    <property type="entry name" value="Protein kinase-like (PK-like)"/>
    <property type="match status" value="1"/>
</dbReference>
<evidence type="ECO:0000256" key="2">
    <source>
        <dbReference type="ARBA" id="ARBA00048655"/>
    </source>
</evidence>
<name>V5F261_KALBG</name>
<reference evidence="4" key="1">
    <citation type="journal article" date="2013" name="Genome Announc.">
        <title>Draft genome sequence of Pseudozyma brasiliensis sp. nov. strain GHG001, a high producer of endo-1,4-xylanase isolated from an insect pest of sugarcane.</title>
        <authorList>
            <person name="Oliveira J.V.D.C."/>
            <person name="dos Santos R.A.C."/>
            <person name="Borges T.A."/>
            <person name="Riano-Pachon D.M."/>
            <person name="Goldman G.H."/>
        </authorList>
    </citation>
    <scope>NUCLEOTIDE SEQUENCE [LARGE SCALE GENOMIC DNA]</scope>
    <source>
        <strain evidence="4">GHG001</strain>
    </source>
</reference>
<dbReference type="PANTHER" id="PTHR12149">
    <property type="entry name" value="FRUCTOSAMINE 3 KINASE-RELATED PROTEIN"/>
    <property type="match status" value="1"/>
</dbReference>
<dbReference type="PANTHER" id="PTHR12149:SF8">
    <property type="entry name" value="PROTEIN-RIBULOSAMINE 3-KINASE"/>
    <property type="match status" value="1"/>
</dbReference>
<evidence type="ECO:0000313" key="3">
    <source>
        <dbReference type="EMBL" id="EST09464.1"/>
    </source>
</evidence>
<proteinExistence type="predicted"/>
<dbReference type="Pfam" id="PF03881">
    <property type="entry name" value="Fructosamin_kin"/>
    <property type="match status" value="2"/>
</dbReference>
<comment type="catalytic activity">
    <reaction evidence="2">
        <text>N(6)-D-ribulosyl-L-lysyl-[protein] + ATP = N(6)-(3-O-phospho-D-ribulosyl)-L-lysyl-[protein] + ADP + H(+)</text>
        <dbReference type="Rhea" id="RHEA:48432"/>
        <dbReference type="Rhea" id="RHEA-COMP:12103"/>
        <dbReference type="Rhea" id="RHEA-COMP:12104"/>
        <dbReference type="ChEBI" id="CHEBI:15378"/>
        <dbReference type="ChEBI" id="CHEBI:30616"/>
        <dbReference type="ChEBI" id="CHEBI:90418"/>
        <dbReference type="ChEBI" id="CHEBI:90420"/>
        <dbReference type="ChEBI" id="CHEBI:456216"/>
        <dbReference type="EC" id="2.7.1.172"/>
    </reaction>
    <physiologicalReaction direction="left-to-right" evidence="2">
        <dbReference type="Rhea" id="RHEA:48433"/>
    </physiologicalReaction>
</comment>
<dbReference type="OrthoDB" id="5772781at2759"/>
<organism evidence="3 4">
    <name type="scientific">Kalmanozyma brasiliensis (strain GHG001)</name>
    <name type="common">Yeast</name>
    <name type="synonym">Pseudozyma brasiliensis</name>
    <dbReference type="NCBI Taxonomy" id="1365824"/>
    <lineage>
        <taxon>Eukaryota</taxon>
        <taxon>Fungi</taxon>
        <taxon>Dikarya</taxon>
        <taxon>Basidiomycota</taxon>
        <taxon>Ustilaginomycotina</taxon>
        <taxon>Ustilaginomycetes</taxon>
        <taxon>Ustilaginales</taxon>
        <taxon>Ustilaginaceae</taxon>
        <taxon>Kalmanozyma</taxon>
    </lineage>
</organism>
<keyword evidence="4" id="KW-1185">Reference proteome</keyword>
<gene>
    <name evidence="3" type="ORF">PSEUBRA_SCAF10g05414</name>
</gene>
<dbReference type="EC" id="2.7.1.172" evidence="1"/>